<evidence type="ECO:0000313" key="2">
    <source>
        <dbReference type="Proteomes" id="UP000323067"/>
    </source>
</evidence>
<dbReference type="VEuPathDB" id="FungiDB:A9K55_003862"/>
<gene>
    <name evidence="1" type="ORF">A9K55_003862</name>
</gene>
<dbReference type="VEuPathDB" id="FungiDB:CCM_08679"/>
<dbReference type="Proteomes" id="UP000323067">
    <property type="component" value="Chromosome v"/>
</dbReference>
<name>A0A2H4SN43_CORMI</name>
<dbReference type="PANTHER" id="PTHR36978">
    <property type="entry name" value="P-LOOP CONTAINING NUCLEOTIDE TRIPHOSPHATE HYDROLASE"/>
    <property type="match status" value="1"/>
</dbReference>
<accession>A0A2H4SN43</accession>
<dbReference type="Gene3D" id="3.40.50.300">
    <property type="entry name" value="P-loop containing nucleotide triphosphate hydrolases"/>
    <property type="match status" value="1"/>
</dbReference>
<dbReference type="PANTHER" id="PTHR36978:SF4">
    <property type="entry name" value="P-LOOP CONTAINING NUCLEOSIDE TRIPHOSPHATE HYDROLASE PROTEIN"/>
    <property type="match status" value="1"/>
</dbReference>
<protein>
    <submittedName>
        <fullName evidence="1">Uncharacterized protein</fullName>
    </submittedName>
</protein>
<dbReference type="InterPro" id="IPR027417">
    <property type="entry name" value="P-loop_NTPase"/>
</dbReference>
<dbReference type="AlphaFoldDB" id="A0A2H4SN43"/>
<reference evidence="1 2" key="1">
    <citation type="journal article" date="2017" name="BMC Genomics">
        <title>Chromosome level assembly and secondary metabolite potential of the parasitic fungus Cordyceps militaris.</title>
        <authorList>
            <person name="Kramer G.J."/>
            <person name="Nodwell J.R."/>
        </authorList>
    </citation>
    <scope>NUCLEOTIDE SEQUENCE [LARGE SCALE GENOMIC DNA]</scope>
    <source>
        <strain evidence="1 2">ATCC 34164</strain>
    </source>
</reference>
<proteinExistence type="predicted"/>
<organism evidence="1 2">
    <name type="scientific">Cordyceps militaris</name>
    <name type="common">Caterpillar fungus</name>
    <name type="synonym">Clavaria militaris</name>
    <dbReference type="NCBI Taxonomy" id="73501"/>
    <lineage>
        <taxon>Eukaryota</taxon>
        <taxon>Fungi</taxon>
        <taxon>Dikarya</taxon>
        <taxon>Ascomycota</taxon>
        <taxon>Pezizomycotina</taxon>
        <taxon>Sordariomycetes</taxon>
        <taxon>Hypocreomycetidae</taxon>
        <taxon>Hypocreales</taxon>
        <taxon>Cordycipitaceae</taxon>
        <taxon>Cordyceps</taxon>
    </lineage>
</organism>
<dbReference type="Pfam" id="PF17784">
    <property type="entry name" value="Sulfotransfer_4"/>
    <property type="match status" value="1"/>
</dbReference>
<evidence type="ECO:0000313" key="1">
    <source>
        <dbReference type="EMBL" id="ATY64535.1"/>
    </source>
</evidence>
<dbReference type="EMBL" id="CP023325">
    <property type="protein sequence ID" value="ATY64535.1"/>
    <property type="molecule type" value="Genomic_DNA"/>
</dbReference>
<sequence length="173" mass="19916">MLQTYVAKIILTAQDVNEWHSDTVRGGQQPRLCSTRFHGQDFVYAKTLEKINHVLYNGDLERNRRKSFQAHYDLVRSLVAPDRLLEYHTSDGWGPLCSFLGVPVPADEVPFLNQTESFRERLRKRNLAMIGDQLKRLLEILAYTSLGKHSNVLDQTLLANIRVMAREHKQGQA</sequence>
<dbReference type="InterPro" id="IPR040632">
    <property type="entry name" value="Sulfotransfer_4"/>
</dbReference>